<feature type="transmembrane region" description="Helical" evidence="6">
    <location>
        <begin position="293"/>
        <end position="315"/>
    </location>
</feature>
<evidence type="ECO:0000256" key="1">
    <source>
        <dbReference type="ARBA" id="ARBA00004141"/>
    </source>
</evidence>
<dbReference type="AlphaFoldDB" id="A0A5Q3FUG7"/>
<keyword evidence="3 6" id="KW-1133">Transmembrane helix</keyword>
<keyword evidence="4 6" id="KW-0472">Membrane</keyword>
<dbReference type="GO" id="GO:0015179">
    <property type="term" value="F:L-amino acid transmembrane transporter activity"/>
    <property type="evidence" value="ECO:0007669"/>
    <property type="project" value="TreeGrafter"/>
</dbReference>
<feature type="transmembrane region" description="Helical" evidence="6">
    <location>
        <begin position="95"/>
        <end position="117"/>
    </location>
</feature>
<feature type="compositionally biased region" description="Basic and acidic residues" evidence="5">
    <location>
        <begin position="592"/>
        <end position="607"/>
    </location>
</feature>
<dbReference type="PANTHER" id="PTHR11785:SF353">
    <property type="entry name" value="METHIONINE TRANSPORTER (EUROFUNG)"/>
    <property type="match status" value="1"/>
</dbReference>
<dbReference type="Proteomes" id="UP000760494">
    <property type="component" value="Unassembled WGS sequence"/>
</dbReference>
<comment type="caution">
    <text evidence="7">The sequence shown here is derived from an EMBL/GenBank/DDBJ whole genome shotgun (WGS) entry which is preliminary data.</text>
</comment>
<feature type="transmembrane region" description="Helical" evidence="6">
    <location>
        <begin position="183"/>
        <end position="201"/>
    </location>
</feature>
<feature type="transmembrane region" description="Helical" evidence="6">
    <location>
        <begin position="441"/>
        <end position="460"/>
    </location>
</feature>
<dbReference type="GO" id="GO:0016020">
    <property type="term" value="C:membrane"/>
    <property type="evidence" value="ECO:0007669"/>
    <property type="project" value="UniProtKB-SubCell"/>
</dbReference>
<sequence>MVSWRQPFSDRSDAAVATASNDGEFSDGSLKYVGETGGNSNAVTYQEATGAPVEHDSPLGYDVGPFTIVLINVTMMIGTGIYSTPSAILHGTGSVGLMFIYWTLGYLLCIASGAVYLEFTAYFPSRSGSEVVFLEQAFPRPTWFFPTTFAVQSVLLSFGSSNAVVLATYLFRCSTKDPSNWEIKGVALAGYTVACLCLVFNTKYAYWFQNAIGVVKILTLIFIIITGFVVLGGHTDVQDPKANFRNAFEGTGSASAYGLTNALYRIIFSYGGYNNAFNLANEVKNPVQSLKKYAFAALTTVYVLYMFANVAWLSAVPKKELESSGLTAASLFFGNVLGNSGAVRGLNFLIALSAFGNIMAVIVGLSRRLRECGRLVYSESLLRTNKLTYIHRQGVLPWTPLWVSTKPFGTPLGPYFTTWAITALMILAIPSGDAFNFVSDLGVYPGAAFNLAMAVGLYVVRWRRKRANLPAPEFKAWHILVIFNILVQLFVIVMPWYPPEGGMYAGDVSFWYATYVVTGIGILIACALYYYFWAFLLPKWKGYKLRSEAVILDNGVQSHEIRKVPISELDEWEATHDVAGRLRQTTVLQSEGPEKVSSRSSDSEAKV</sequence>
<evidence type="ECO:0000256" key="3">
    <source>
        <dbReference type="ARBA" id="ARBA00022989"/>
    </source>
</evidence>
<feature type="transmembrane region" description="Helical" evidence="6">
    <location>
        <begin position="346"/>
        <end position="365"/>
    </location>
</feature>
<feature type="transmembrane region" description="Helical" evidence="6">
    <location>
        <begin position="412"/>
        <end position="429"/>
    </location>
</feature>
<evidence type="ECO:0000256" key="4">
    <source>
        <dbReference type="ARBA" id="ARBA00023136"/>
    </source>
</evidence>
<feature type="region of interest" description="Disordered" evidence="5">
    <location>
        <begin position="588"/>
        <end position="607"/>
    </location>
</feature>
<name>A0A5Q3FUG7_FUSFU</name>
<dbReference type="EMBL" id="CABFJX010000040">
    <property type="protein sequence ID" value="VTT60160.1"/>
    <property type="molecule type" value="Genomic_DNA"/>
</dbReference>
<evidence type="ECO:0000256" key="5">
    <source>
        <dbReference type="SAM" id="MobiDB-lite"/>
    </source>
</evidence>
<evidence type="ECO:0000256" key="2">
    <source>
        <dbReference type="ARBA" id="ARBA00022692"/>
    </source>
</evidence>
<accession>A0A5Q3FUG7</accession>
<feature type="transmembrane region" description="Helical" evidence="6">
    <location>
        <begin position="509"/>
        <end position="536"/>
    </location>
</feature>
<dbReference type="Gene3D" id="1.20.1740.10">
    <property type="entry name" value="Amino acid/polyamine transporter I"/>
    <property type="match status" value="1"/>
</dbReference>
<feature type="transmembrane region" description="Helical" evidence="6">
    <location>
        <begin position="63"/>
        <end position="83"/>
    </location>
</feature>
<dbReference type="InterPro" id="IPR002293">
    <property type="entry name" value="AA/rel_permease1"/>
</dbReference>
<keyword evidence="2 6" id="KW-0812">Transmembrane</keyword>
<feature type="transmembrane region" description="Helical" evidence="6">
    <location>
        <begin position="207"/>
        <end position="231"/>
    </location>
</feature>
<evidence type="ECO:0000313" key="7">
    <source>
        <dbReference type="EMBL" id="VTT60160.1"/>
    </source>
</evidence>
<gene>
    <name evidence="7" type="ORF">C2S_14352</name>
</gene>
<evidence type="ECO:0000256" key="6">
    <source>
        <dbReference type="SAM" id="Phobius"/>
    </source>
</evidence>
<feature type="transmembrane region" description="Helical" evidence="6">
    <location>
        <begin position="476"/>
        <end position="497"/>
    </location>
</feature>
<dbReference type="PANTHER" id="PTHR11785">
    <property type="entry name" value="AMINO ACID TRANSPORTER"/>
    <property type="match status" value="1"/>
</dbReference>
<dbReference type="Pfam" id="PF13520">
    <property type="entry name" value="AA_permease_2"/>
    <property type="match status" value="1"/>
</dbReference>
<proteinExistence type="predicted"/>
<evidence type="ECO:0000313" key="8">
    <source>
        <dbReference type="Proteomes" id="UP000760494"/>
    </source>
</evidence>
<reference evidence="7" key="1">
    <citation type="submission" date="2019-05" db="EMBL/GenBank/DDBJ databases">
        <authorList>
            <person name="Piombo E."/>
        </authorList>
    </citation>
    <scope>NUCLEOTIDE SEQUENCE</scope>
    <source>
        <strain evidence="7">C2S</strain>
    </source>
</reference>
<comment type="subcellular location">
    <subcellularLocation>
        <location evidence="1">Membrane</location>
        <topology evidence="1">Multi-pass membrane protein</topology>
    </subcellularLocation>
</comment>
<organism evidence="7 8">
    <name type="scientific">Fusarium fujikuroi</name>
    <name type="common">Bakanae and foot rot disease fungus</name>
    <name type="synonym">Gibberella fujikuroi</name>
    <dbReference type="NCBI Taxonomy" id="5127"/>
    <lineage>
        <taxon>Eukaryota</taxon>
        <taxon>Fungi</taxon>
        <taxon>Dikarya</taxon>
        <taxon>Ascomycota</taxon>
        <taxon>Pezizomycotina</taxon>
        <taxon>Sordariomycetes</taxon>
        <taxon>Hypocreomycetidae</taxon>
        <taxon>Hypocreales</taxon>
        <taxon>Nectriaceae</taxon>
        <taxon>Fusarium</taxon>
        <taxon>Fusarium fujikuroi species complex</taxon>
    </lineage>
</organism>
<dbReference type="InterPro" id="IPR050598">
    <property type="entry name" value="AminoAcid_Transporter"/>
</dbReference>
<protein>
    <submittedName>
        <fullName evidence="7">Uncharacterized protein</fullName>
    </submittedName>
</protein>
<feature type="transmembrane region" description="Helical" evidence="6">
    <location>
        <begin position="149"/>
        <end position="171"/>
    </location>
</feature>